<feature type="compositionally biased region" description="Polar residues" evidence="1">
    <location>
        <begin position="627"/>
        <end position="636"/>
    </location>
</feature>
<feature type="region of interest" description="Disordered" evidence="1">
    <location>
        <begin position="4206"/>
        <end position="4265"/>
    </location>
</feature>
<sequence length="4934" mass="549592">MTSNNNLSMSTLLPSTVPLSDSTAKTSNVESGLVFVVLSCLCASLWSIYITFYHSRVMGFILTKLINFKYIKDGQYFKIGSFSFSILSGKIMFRDVVYVTKDLSFRVIDGIAIFKYWITYKPELSKKPPYQHEPSEIEVATKQRLTVWLNGLEYHVYNRSRLYSRLEELFRVERYGDAAKSALNISVSPTVEPKVDVEKGQEDVNGGLPTWLLELVPAVKFDVNNGRVAFGNRLLETTLCFKFESATGIYTTSQAHSSLDEFMHIVKCQGKNVRVMLSPSPSYSGPIDEPPRYMGEGFVVLQTADCKITYYQDEPGYVPEVKAENEEELPDSDPHWGIDVVFLKNTTLCYGPWVDRQRDALQKFFYPFDYQEIQVTKPLVPGQRRVHTGLDVKFDFECDSTLDILFSKNRVTKALHLCVGSGSHVRVYQPWTVNEYGYTTSVVAKLFQVEATTSLAYRKLIDADMMDLAFHMSFPRIWNQTQHWSCDITLQKVTWSFIFAHKFFFQEMIEDWTMNYKPDLLTFVPYEWSFNIILRDFEMVWLGNQHNWIECTSNKQENAELAFCGEVFDLTFVLQYFRFIPEIEEIKFFLQAEKLVARMFVPESNTLRRSLLSLARTSEKKREQGLRSRSSTTTGNIDEAVESADEQPITNTTEETISGGWRRHTDESLGWVDVMSVPILGLSLGYMYHPMYPSPKFEVPRGVELPCDPTQWEPDVISLELEAGPAALKVFGSLLAMLAAIKENYFGINQEFKELGIKYNREELVSDTTLGSGSKDTINLLTLRPMEANIILTLSDVKAELTKHCGPGEPSSPLLLMERLSFEMHKTYTETRLQLHLSPATIVLVDGNERGSVNHNLSQGHLSLSGLQLRGHAMFSNLDRPPDCETLEYAWLVEIQLGILSGRLTMPQLQAMANWVQTFAFHVINKENDLGPSTPYVQCIHGKQQNVCERRHKKRKVPRDVDHSVETNEGSLPKGTFKRSKSSPQLCIPESDVKYQMTRVSVGNINLFLVETGSACNLEVFPVRLATCSLHSSESSSGVSLFVQTVKLRQFVCTPWPERTQEILGDVRRPLSLVENSSWLQAAAAQLGPIVSDISSATSHPELYQEQKDFLEMHDARFQRLWFLWQPQEQLPGRRRGCCGCTGGCNFFGKNFNGPRFFTADKLDASENDIGIGGFGSETGFYDDGDIVDSGARPLMYSRSADLDALDSNYFDRSPVGSIEAFTRRRYHISGSEGSSPKARRVIHAPSNEEAYEELGIDDDVSPMPSRLSWCESIQREESNISNMHEKMRRIRSTSLQGSKQSLGQSRNQSTSKSPHGALQRTESHFSRGSEASFYSCGSLLDEIDMRPASSRVNSLESFVSAVEEPDDLMKFDDEMLSPSHFVITSPSLVYKYSQHLGQLECLNWNSPLMIPAEQRLFSITNNLKETEPQEDFVIPGVPQFTYQDGEKIEFPLLVKKTQKRTDHDDWEEEEDSSSSAESLFSPNVSVKATSSAQDTQGEAKNDDASSGVLDASERDSNLKTRWNSAINQQDRTSASSSSECSPDHTLRKTKKSRNEETVLLRFVGDINILVTPLLLEALQRYVSSISRQDNILHPALVVDLVHDKCVDATESLYDRREVEAPLGSPTVGPVIEEPKQKQMVVSFSTSKINFCFLQVASVEHSEIPGSPECFVEEEKSPSVSLVAGTVSGITAELLSVRRKPAAEETEVPRRDSNVSYTIAPSSAKQTAKTVDLQSLSKEESMLPYKKVPRHRNTMTTGHASCAQIHFQLRKLCDKEDIENCVTTAIAEESARCKFQVNNSSYISFSDPFETHSVERGKTLSLLMLECGLDNVSFKAGSECASGSEVLPKIREKRRAAGHQSKVNRLPFGEKSKGGNIEAHGFNNPMFDTELGVAGVRSSLTEQEQGSDTSLSRASSLPSSRGSVSSRSSGNDSDKESDADDDVTRPLLRPGDRVAVKGKENSDLIKQGEIEPKDADLARRTDVAMNFTNIWFNLSSPSSLKTVPSNYHLYNSLVTTAVPFVTAWIPSVTQLKSTLNKLEENQQRFLKSLFACLLAQALPEYGRIPKAHTVTRGSTEKSKFLQEDHSSQLIYILRRQLTGSKLNKIKHSLAEKANIPENENLAKGIFALARQWKCFLAGTEAGEVAFYGSSSLKRRVVGRGVLTQRDRAILLREERVSRQEDTPLDLNIPQATETAKESPLLTKADQSKYDEGSLKDTPEKIAKDSLALELEPLVPAKKSPRPVHLDLPRPRIEASQESETDSDSSPPTTMRKPPKATTFAEGRKLGHNKKLSLYSWLSSPPTTSPPTSQTKANVEAGVETNTGEQIKDLISKPSSPEEPGLFSDMVSVPTSGKQIKDERETFRNFLQAINLIPRVAEQQDTASTFSVSTKLRYLHVHLVDGGFDNLAKKGKGKGKNRVETEDRNKRRRQERDPVFIARDFVFRFLCDETPRDILPNWTPGNSFYSMKENNKLTQVNFTVGCGNITQRANLSFLRLVLQVVDMLELLSNFVSKNNECEIPLTSGDQSLMSPEDQADGGLPLRSKVPHAAARCWRIMYQVVDLYSSLPREAKTKGFLKRSTLGRVLGADKMSPDKPRDVKIDIEDGAIEDGKRRRARTSGSPEKRRSAASRSTTEATTITDQEDAQSVIPLSTVFGVVTLPRVKLLASIGGLILETELREISVSFCKKEKMEKSCEDHAASSVTAHVGKTRMDLKETSKYATGTVVSCNLSRSHALYSSVTQSSEEKGNALVTLGVVDIDIPQHPVALHSMMTRSSRTISRHISEIQSQRSVIRSMASLETRSQSRLANSRLSGAPSDFSKFAQLVSPSSVKPFAPWDRVDGPSPLPTVARISFTCVLKGFCLGASLLPSLRAEYKIGRVTGSGRTGKNSTFKLAMPAHNLSFTSKVQSLDNTIPPATVVELPPVHVEGELISKLPRPARAKEGPSETGESFLRRSTPKNYLHVSAEIGAFQHSLTTDLLNHLVFVQKSFMKEVNDVLQRVSGESQPVPLWRTASTEDVDTAKEKEIPLLYSFRLNLKGIQVTATTPSSTAVRLDTGVVSLEVSNSAPSSGLLPGQLRRSSSYVKLFGKAQVDVNLSLGQFNKSRIIDNELEYQQLAYFKTRIGVSNSFQDSRSLAGTEDKETFLVTLTKPCLYVQQVAFDKAVLVYLNYKNAYEHWNEQRLALNKEVHFATQAVLDKLPQRAPSSQLSGSLFLQLTVDQLGVCIPLYNGNQGIAQGFQMRYAEQEPGPAMVLRVEQMLLTCCSSVSFVSKGKFNSFCLWFADKFDTDTEDWKPNFESGSTTRCSRCVVPEGTYELCSRTQRYPVTPDMIKAGKWVMSFQWRMCGIELHCDTNIGKHLSSLGQTLTALAGEPDVANIDSVTELQDRDQTPRTSVGGRDEVDNMAGMVDGRKSKKIEKNMWEQARKVNELRRKTDVESYVMERETKRLQDLESAVFNEFRKDVRKRLRRNSRSGRSTHSKVADSDRGKTHGRKAVSEKVRGSRTRSRVRRQVSSDQEDVESEMVEMGSPRRPERFSTSDAPLIICEDESENSIFGRYSPSLPDIINVGNSAAKSIHEDTLPLRSMLHQEGEETGGPRVTFRTPSESDYESGSSQKSFATQHQSQQHQTQQNLDFELDVAVEIDSGQCVFYPADEGEKDDTADSKTSDKRFQLYDPARGKFSSPLFQTTIGQKRQKQNAQEKPQPEDTKVLLPAVDVRVHYHSTIDSENVGVSVSPGSVGGSPPTIQVQPETPTDNSSFISYAESTDQEGRSMDSSFISCTQNRKIVKRAGLYVWVLFQSLPQEMVLKPRLLSFIEQALQPISVPGGDEVVDGGGGIASGEDSDTEVEMGGSVVSSSMSEYSSFPVDVVVVIRVQPSDIRFSCLPISRVECMLRLPALDVVFSSNSSPNKSLVQTPSSRLLSRDQSRLRTDQMENSLPPSSLTFDSGGISFTVCLSRFSFCIFHPYGKQHTGLGRSPSGGSPEAEDNLEENRPRFRFAPSQPLSGKKDSLSLNVEFVKFNLSRRRVGSTGGSTEDKSRTPSPDLLAGTGTGSSTVVKVSGICDIGSATFNYDMRRLNEILDFPKAWYKGGLVQRLFLGKEGSYATKTSAMTSEMSPDAVPMNKSSDEDRRRSLSLNERETSAATATPAKLRKHSLFRSMSESHEEPPPVTPVKSPVNKQRPGQRKMASSGSSFFGLLPSSPGLLRSMTISGNRNGLLSPSVTSPPNRKRPSTLAGMKTNPPERRGLKVIESSSESEVDGPLSHSSSSSLAGTRSKWETVVVVAVNLSRLDMSTNMGSVMGQTLWSTSDLRSQCHITLTNMGRRELKGSVSVRQAVYEARSGIVGGHVEIQELKMRAQVNEERGCNPQHFIHLGLRYAEARIDYMGTCIFMGNLSAFKTDLRDEWTLQETKSPSTDSLFEQEREPVNAKIYMHGDLAWNDFKIMICRSTTPDIVKMVAKIQEFVAQQHRNSIRALSSLRPHIPLITGDVMSSLSTPVSTGSQVKEENKDGLKYQHWGKVLNAVRGLKLSMLSSPLPERGVLLGGSLTLHGKGVSLACFHGVNFRSQSWVLFTLQRPYMTFTSKVCTIEKSCQVRRVKAVQDLSLKLGHGAEDSLSGKLSPSSAHVGIVQKVARGRRNPPSMGSTVQDWLNYVCATGGDISPSDNTAPSSFDKPRERSESMTASGKVASKERRASIGFRYEHETEAIFAIPKFEMEFRSEHDMPMTSIASKWVRKQKCAPVVMPMAVTPASPHVVETSLTSTFDDGLCVTIDVGLLFFLHDVVQTYIKENETTTSGATPKRGYAHNFRCPLNVVDVCSSLPPGSIPRGMSPPSRVRRERMAEKEDREKAPKSEAKRIRQFRSKYWKLEPRVRFLSWAGKNMDPVNIDWVLQKLGFSHAQLTIPKWAQRGAMDPMDAFLSLLADRLFAGMQESSSYLGDEE</sequence>
<feature type="region of interest" description="Disordered" evidence="1">
    <location>
        <begin position="1290"/>
        <end position="1325"/>
    </location>
</feature>
<dbReference type="PANTHER" id="PTHR31640">
    <property type="entry name" value="TRANSMEMBRANE PROTEIN KIAA1109"/>
    <property type="match status" value="1"/>
</dbReference>
<feature type="compositionally biased region" description="Polar residues" evidence="1">
    <location>
        <begin position="3741"/>
        <end position="3753"/>
    </location>
</feature>
<dbReference type="EMBL" id="CALNXJ010000014">
    <property type="protein sequence ID" value="CAH3113882.1"/>
    <property type="molecule type" value="Genomic_DNA"/>
</dbReference>
<feature type="compositionally biased region" description="Basic and acidic residues" evidence="1">
    <location>
        <begin position="3477"/>
        <end position="3497"/>
    </location>
</feature>
<accession>A0AAU9WJ03</accession>
<feature type="compositionally biased region" description="Basic and acidic residues" evidence="1">
    <location>
        <begin position="4120"/>
        <end position="4136"/>
    </location>
</feature>
<keyword evidence="2" id="KW-1133">Transmembrane helix</keyword>
<feature type="compositionally biased region" description="Polar residues" evidence="1">
    <location>
        <begin position="3598"/>
        <end position="3615"/>
    </location>
</feature>
<feature type="compositionally biased region" description="Low complexity" evidence="1">
    <location>
        <begin position="3726"/>
        <end position="3740"/>
    </location>
</feature>
<dbReference type="SMART" id="SM01220">
    <property type="entry name" value="FSA_C"/>
    <property type="match status" value="1"/>
</dbReference>
<feature type="compositionally biased region" description="Basic residues" evidence="1">
    <location>
        <begin position="3498"/>
        <end position="3507"/>
    </location>
</feature>
<feature type="region of interest" description="Disordered" evidence="1">
    <location>
        <begin position="1899"/>
        <end position="1968"/>
    </location>
</feature>
<evidence type="ECO:0000256" key="2">
    <source>
        <dbReference type="SAM" id="Phobius"/>
    </source>
</evidence>
<feature type="region of interest" description="Disordered" evidence="1">
    <location>
        <begin position="3382"/>
        <end position="3401"/>
    </location>
</feature>
<feature type="compositionally biased region" description="Basic and acidic residues" evidence="1">
    <location>
        <begin position="4832"/>
        <end position="4847"/>
    </location>
</feature>
<feature type="region of interest" description="Disordered" evidence="1">
    <location>
        <begin position="3647"/>
        <end position="3680"/>
    </location>
</feature>
<dbReference type="Proteomes" id="UP001159428">
    <property type="component" value="Unassembled WGS sequence"/>
</dbReference>
<feature type="compositionally biased region" description="Low complexity" evidence="1">
    <location>
        <begin position="1293"/>
        <end position="1306"/>
    </location>
</feature>
<feature type="region of interest" description="Disordered" evidence="1">
    <location>
        <begin position="4819"/>
        <end position="4847"/>
    </location>
</feature>
<feature type="compositionally biased region" description="Low complexity" evidence="1">
    <location>
        <begin position="3616"/>
        <end position="3627"/>
    </location>
</feature>
<feature type="compositionally biased region" description="Basic and acidic residues" evidence="1">
    <location>
        <begin position="3917"/>
        <end position="3928"/>
    </location>
</feature>
<feature type="compositionally biased region" description="Polar residues" evidence="1">
    <location>
        <begin position="3901"/>
        <end position="3912"/>
    </location>
</feature>
<dbReference type="InterPro" id="IPR033616">
    <property type="entry name" value="BLTP1"/>
</dbReference>
<feature type="region of interest" description="Disordered" evidence="1">
    <location>
        <begin position="2237"/>
        <end position="2284"/>
    </location>
</feature>
<organism evidence="4 5">
    <name type="scientific">Pocillopora meandrina</name>
    <dbReference type="NCBI Taxonomy" id="46732"/>
    <lineage>
        <taxon>Eukaryota</taxon>
        <taxon>Metazoa</taxon>
        <taxon>Cnidaria</taxon>
        <taxon>Anthozoa</taxon>
        <taxon>Hexacorallia</taxon>
        <taxon>Scleractinia</taxon>
        <taxon>Astrocoeniina</taxon>
        <taxon>Pocilloporidae</taxon>
        <taxon>Pocillopora</taxon>
    </lineage>
</organism>
<feature type="compositionally biased region" description="Basic and acidic residues" evidence="1">
    <location>
        <begin position="3655"/>
        <end position="3668"/>
    </location>
</feature>
<protein>
    <recommendedName>
        <fullName evidence="3">Bridge-like lipid transfer protein family member 1 C-terminal domain-containing protein</fullName>
    </recommendedName>
</protein>
<feature type="compositionally biased region" description="Polar residues" evidence="1">
    <location>
        <begin position="4206"/>
        <end position="4221"/>
    </location>
</feature>
<reference evidence="4 5" key="1">
    <citation type="submission" date="2022-05" db="EMBL/GenBank/DDBJ databases">
        <authorList>
            <consortium name="Genoscope - CEA"/>
            <person name="William W."/>
        </authorList>
    </citation>
    <scope>NUCLEOTIDE SEQUENCE [LARGE SCALE GENOMIC DNA]</scope>
</reference>
<feature type="region of interest" description="Disordered" evidence="1">
    <location>
        <begin position="1853"/>
        <end position="1883"/>
    </location>
</feature>
<dbReference type="InterPro" id="IPR056742">
    <property type="entry name" value="BLTP1_C"/>
</dbReference>
<feature type="region of interest" description="Disordered" evidence="1">
    <location>
        <begin position="2179"/>
        <end position="2218"/>
    </location>
</feature>
<feature type="compositionally biased region" description="Polar residues" evidence="1">
    <location>
        <begin position="1520"/>
        <end position="1541"/>
    </location>
</feature>
<feature type="region of interest" description="Disordered" evidence="1">
    <location>
        <begin position="4654"/>
        <end position="4680"/>
    </location>
</feature>
<keyword evidence="2" id="KW-0472">Membrane</keyword>
<feature type="domain" description="Bridge-like lipid transfer protein family member 1 C-terminal" evidence="3">
    <location>
        <begin position="4258"/>
        <end position="4922"/>
    </location>
</feature>
<evidence type="ECO:0000313" key="4">
    <source>
        <dbReference type="EMBL" id="CAH3113882.1"/>
    </source>
</evidence>
<evidence type="ECO:0000313" key="5">
    <source>
        <dbReference type="Proteomes" id="UP001159428"/>
    </source>
</evidence>
<feature type="region of interest" description="Disordered" evidence="1">
    <location>
        <begin position="4103"/>
        <end position="4189"/>
    </location>
</feature>
<gene>
    <name evidence="4" type="ORF">PMEA_00005914</name>
</gene>
<dbReference type="Pfam" id="PF25040">
    <property type="entry name" value="BLTP1_C"/>
    <property type="match status" value="3"/>
</dbReference>
<dbReference type="Pfam" id="PF25039">
    <property type="entry name" value="BLTP1_M"/>
    <property type="match status" value="2"/>
</dbReference>
<feature type="compositionally biased region" description="Low complexity" evidence="1">
    <location>
        <begin position="2627"/>
        <end position="2638"/>
    </location>
</feature>
<feature type="region of interest" description="Disordered" evidence="1">
    <location>
        <begin position="2407"/>
        <end position="2428"/>
    </location>
</feature>
<feature type="region of interest" description="Disordered" evidence="1">
    <location>
        <begin position="4021"/>
        <end position="4047"/>
    </location>
</feature>
<keyword evidence="5" id="KW-1185">Reference proteome</keyword>
<feature type="region of interest" description="Disordered" evidence="1">
    <location>
        <begin position="3726"/>
        <end position="3753"/>
    </location>
</feature>
<feature type="region of interest" description="Disordered" evidence="1">
    <location>
        <begin position="1461"/>
        <end position="1552"/>
    </location>
</feature>
<feature type="compositionally biased region" description="Basic and acidic residues" evidence="1">
    <location>
        <begin position="2205"/>
        <end position="2218"/>
    </location>
</feature>
<feature type="region of interest" description="Disordered" evidence="1">
    <location>
        <begin position="2585"/>
        <end position="2639"/>
    </location>
</feature>
<feature type="region of interest" description="Disordered" evidence="1">
    <location>
        <begin position="3584"/>
        <end position="3627"/>
    </location>
</feature>
<feature type="compositionally biased region" description="Polar residues" evidence="1">
    <location>
        <begin position="1481"/>
        <end position="1497"/>
    </location>
</feature>
<dbReference type="InterPro" id="IPR056741">
    <property type="entry name" value="BLTP1_M"/>
</dbReference>
<dbReference type="GO" id="GO:0098793">
    <property type="term" value="C:presynapse"/>
    <property type="evidence" value="ECO:0007669"/>
    <property type="project" value="GOC"/>
</dbReference>
<feature type="region of interest" description="Disordered" evidence="1">
    <location>
        <begin position="3464"/>
        <end position="3533"/>
    </location>
</feature>
<feature type="compositionally biased region" description="Low complexity" evidence="1">
    <location>
        <begin position="1906"/>
        <end position="1931"/>
    </location>
</feature>
<feature type="compositionally biased region" description="Basic and acidic residues" evidence="1">
    <location>
        <begin position="2416"/>
        <end position="2428"/>
    </location>
</feature>
<feature type="region of interest" description="Disordered" evidence="1">
    <location>
        <begin position="951"/>
        <end position="983"/>
    </location>
</feature>
<feature type="transmembrane region" description="Helical" evidence="2">
    <location>
        <begin position="33"/>
        <end position="55"/>
    </location>
</feature>
<feature type="compositionally biased region" description="Basic and acidic residues" evidence="1">
    <location>
        <begin position="2243"/>
        <end position="2254"/>
    </location>
</feature>
<feature type="compositionally biased region" description="Basic and acidic residues" evidence="1">
    <location>
        <begin position="1542"/>
        <end position="1552"/>
    </location>
</feature>
<feature type="region of interest" description="Disordered" evidence="1">
    <location>
        <begin position="621"/>
        <end position="648"/>
    </location>
</feature>
<evidence type="ECO:0000259" key="3">
    <source>
        <dbReference type="SMART" id="SM01220"/>
    </source>
</evidence>
<name>A0AAU9WJ03_9CNID</name>
<proteinExistence type="predicted"/>
<feature type="compositionally biased region" description="Basic and acidic residues" evidence="1">
    <location>
        <begin position="2589"/>
        <end position="2601"/>
    </location>
</feature>
<feature type="compositionally biased region" description="Basic residues" evidence="1">
    <location>
        <begin position="3464"/>
        <end position="3475"/>
    </location>
</feature>
<feature type="compositionally biased region" description="Basic and acidic residues" evidence="1">
    <location>
        <begin position="1950"/>
        <end position="1968"/>
    </location>
</feature>
<comment type="caution">
    <text evidence="4">The sequence shown here is derived from an EMBL/GenBank/DDBJ whole genome shotgun (WGS) entry which is preliminary data.</text>
</comment>
<dbReference type="Pfam" id="PF20413">
    <property type="entry name" value="BLTP1_N"/>
    <property type="match status" value="2"/>
</dbReference>
<dbReference type="InterPro" id="IPR047104">
    <property type="entry name" value="BLTP1_N"/>
</dbReference>
<dbReference type="GO" id="GO:0048488">
    <property type="term" value="P:synaptic vesicle endocytosis"/>
    <property type="evidence" value="ECO:0007669"/>
    <property type="project" value="TreeGrafter"/>
</dbReference>
<dbReference type="PANTHER" id="PTHR31640:SF1">
    <property type="entry name" value="BRIDGE-LIKE LIPID TRANSFER PROTEIN FAMILY MEMBER 1"/>
    <property type="match status" value="1"/>
</dbReference>
<feature type="region of interest" description="Disordered" evidence="1">
    <location>
        <begin position="3901"/>
        <end position="3935"/>
    </location>
</feature>
<keyword evidence="2" id="KW-0812">Transmembrane</keyword>
<evidence type="ECO:0000256" key="1">
    <source>
        <dbReference type="SAM" id="MobiDB-lite"/>
    </source>
</evidence>